<dbReference type="Proteomes" id="UP000799757">
    <property type="component" value="Unassembled WGS sequence"/>
</dbReference>
<dbReference type="InterPro" id="IPR050100">
    <property type="entry name" value="TRAFAC_GTPase_members"/>
</dbReference>
<evidence type="ECO:0000256" key="11">
    <source>
        <dbReference type="ARBA" id="ARBA00063537"/>
    </source>
</evidence>
<keyword evidence="7" id="KW-0810">Translation regulation</keyword>
<feature type="compositionally biased region" description="Acidic residues" evidence="13">
    <location>
        <begin position="15"/>
        <end position="39"/>
    </location>
</feature>
<dbReference type="InterPro" id="IPR031157">
    <property type="entry name" value="G_TR_CS"/>
</dbReference>
<dbReference type="InterPro" id="IPR009001">
    <property type="entry name" value="Transl_elong_EF1A/Init_IF2_C"/>
</dbReference>
<keyword evidence="6" id="KW-0378">Hydrolase</keyword>
<dbReference type="FunFam" id="2.40.30.10:FF:000020">
    <property type="entry name" value="Translation elongation factor EF-1"/>
    <property type="match status" value="1"/>
</dbReference>
<name>A0A6A6XDR5_9PLEO</name>
<dbReference type="Pfam" id="PF08938">
    <property type="entry name" value="HBS1_N"/>
    <property type="match status" value="1"/>
</dbReference>
<dbReference type="Gene3D" id="3.40.50.300">
    <property type="entry name" value="P-loop containing nucleotide triphosphate hydrolases"/>
    <property type="match status" value="1"/>
</dbReference>
<dbReference type="CDD" id="cd16267">
    <property type="entry name" value="HBS1-like_II"/>
    <property type="match status" value="1"/>
</dbReference>
<evidence type="ECO:0000256" key="12">
    <source>
        <dbReference type="ARBA" id="ARBA00074866"/>
    </source>
</evidence>
<feature type="compositionally biased region" description="Polar residues" evidence="13">
    <location>
        <begin position="116"/>
        <end position="134"/>
    </location>
</feature>
<evidence type="ECO:0000313" key="16">
    <source>
        <dbReference type="Proteomes" id="UP000799757"/>
    </source>
</evidence>
<dbReference type="SUPFAM" id="SSF52540">
    <property type="entry name" value="P-loop containing nucleoside triphosphate hydrolases"/>
    <property type="match status" value="1"/>
</dbReference>
<protein>
    <recommendedName>
        <fullName evidence="12">Elongation factor 1 alpha-like protein</fullName>
    </recommendedName>
</protein>
<dbReference type="PANTHER" id="PTHR23115">
    <property type="entry name" value="TRANSLATION FACTOR"/>
    <property type="match status" value="1"/>
</dbReference>
<evidence type="ECO:0000256" key="2">
    <source>
        <dbReference type="ARBA" id="ARBA00007249"/>
    </source>
</evidence>
<dbReference type="FunFam" id="2.40.30.10:FF:000070">
    <property type="entry name" value="Translation elongation factor EF-1 subunit"/>
    <property type="match status" value="1"/>
</dbReference>
<dbReference type="SUPFAM" id="SSF50447">
    <property type="entry name" value="Translation proteins"/>
    <property type="match status" value="1"/>
</dbReference>
<dbReference type="Gene3D" id="2.40.30.10">
    <property type="entry name" value="Translation factors"/>
    <property type="match status" value="2"/>
</dbReference>
<organism evidence="15 16">
    <name type="scientific">Melanomma pulvis-pyrius CBS 109.77</name>
    <dbReference type="NCBI Taxonomy" id="1314802"/>
    <lineage>
        <taxon>Eukaryota</taxon>
        <taxon>Fungi</taxon>
        <taxon>Dikarya</taxon>
        <taxon>Ascomycota</taxon>
        <taxon>Pezizomycotina</taxon>
        <taxon>Dothideomycetes</taxon>
        <taxon>Pleosporomycetidae</taxon>
        <taxon>Pleosporales</taxon>
        <taxon>Melanommataceae</taxon>
        <taxon>Melanomma</taxon>
    </lineage>
</organism>
<keyword evidence="5" id="KW-0251">Elongation factor</keyword>
<dbReference type="GO" id="GO:0005829">
    <property type="term" value="C:cytosol"/>
    <property type="evidence" value="ECO:0007669"/>
    <property type="project" value="GOC"/>
</dbReference>
<dbReference type="GO" id="GO:0005525">
    <property type="term" value="F:GTP binding"/>
    <property type="evidence" value="ECO:0007669"/>
    <property type="project" value="UniProtKB-KW"/>
</dbReference>
<dbReference type="InterPro" id="IPR027417">
    <property type="entry name" value="P-loop_NTPase"/>
</dbReference>
<feature type="domain" description="Tr-type G" evidence="14">
    <location>
        <begin position="434"/>
        <end position="661"/>
    </location>
</feature>
<dbReference type="FunFam" id="3.40.50.300:FF:000204">
    <property type="entry name" value="Translation elongation factor Tu"/>
    <property type="match status" value="1"/>
</dbReference>
<dbReference type="PROSITE" id="PS51722">
    <property type="entry name" value="G_TR_2"/>
    <property type="match status" value="1"/>
</dbReference>
<dbReference type="InterPro" id="IPR000795">
    <property type="entry name" value="T_Tr_GTP-bd_dom"/>
</dbReference>
<gene>
    <name evidence="15" type="ORF">K505DRAFT_349470</name>
</gene>
<evidence type="ECO:0000256" key="8">
    <source>
        <dbReference type="ARBA" id="ARBA00022917"/>
    </source>
</evidence>
<evidence type="ECO:0000256" key="4">
    <source>
        <dbReference type="ARBA" id="ARBA00022741"/>
    </source>
</evidence>
<dbReference type="GO" id="GO:0002184">
    <property type="term" value="P:cytoplasmic translational termination"/>
    <property type="evidence" value="ECO:0007669"/>
    <property type="project" value="UniProtKB-ARBA"/>
</dbReference>
<sequence>MPPKSGHHRAKNVGFDDDDGYSDDYLEEEEGDGMTDEDREQLRIGTAKAREALDSSITVSDAQIQESLWHYFYDVEKTVAYLKNKFAPTPKTTSTPSKKQKATSRFDQAASAAGVETNSTPGKQTTSHAQLGEIQESTCTAPSLKSLARQCVENVNLSDSGTSVDESSVRDKSLYPAFVDTFPTSNFFWDTPWGNVPPHRLGEITVEPLLPRGRLLGGSSKPSKLAALAAARKRKQDEAKNVASLPHEHDTRTEADTAVALLDRLSFKAKDTTGPPSIPKEAEKKPRHSRYPTRKRSPSPTPEIPKTEERPPPKSTAPAIEFPDLRAPPSIFASVLCGTSAHQPINQISEFTSFPLPYTNFPGFKDANPFANPSPDDLVLSAQAKGTKPKPAKTKKSNGEHLAAPMEKLAVDEIPRVKSKNLNVVEEFEKSGMKRMANFVVIGHVDHGKSTLMGRLLCDLKVVDQRSLDKLRKEAETIGKSSFALAWVMDQTSEERSRGVTVDIATNYFETEKTRFTILDAPGHRDFIPNMIAGASQADFAVLVIDASTNSFESGLKGQTKEHALLVRSMGVQRLVVAVNKMDTVSWSQERFEEISQQMGTFLTTASFSAKSITFIPCAGLTGENVTKKVEDPNAKWYTGETLIEALDSSEIAKRNIGKPLRLTIGDVFRGGITNPVSISGRIDAGSVQVGDIILAMPANETAAVKAIELENEPVDWAVAGQIPTLHLTDIDPVHLRSGDIVCDPKNAVKLIKSFTCKILAFEHVLPMSVEVFRGRLQAEGKVKRLVAVLNKTSGDIIKNKPRIVKPGEVARVIVELDRELPLEPGTRVVLREGGNTVAAGLLEVSI</sequence>
<keyword evidence="8" id="KW-0648">Protein biosynthesis</keyword>
<feature type="compositionally biased region" description="Basic residues" evidence="13">
    <location>
        <begin position="285"/>
        <end position="297"/>
    </location>
</feature>
<evidence type="ECO:0000313" key="15">
    <source>
        <dbReference type="EMBL" id="KAF2794173.1"/>
    </source>
</evidence>
<proteinExistence type="inferred from homology"/>
<feature type="region of interest" description="Disordered" evidence="13">
    <location>
        <begin position="87"/>
        <end position="134"/>
    </location>
</feature>
<dbReference type="InterPro" id="IPR009000">
    <property type="entry name" value="Transl_B-barrel_sf"/>
</dbReference>
<comment type="subunit">
    <text evidence="11">Component of the Dom34-Hbs1 complex, also named Pelota-HBS1L complex, composed of dom34 and hbs1.</text>
</comment>
<evidence type="ECO:0000256" key="13">
    <source>
        <dbReference type="SAM" id="MobiDB-lite"/>
    </source>
</evidence>
<evidence type="ECO:0000256" key="7">
    <source>
        <dbReference type="ARBA" id="ARBA00022845"/>
    </source>
</evidence>
<feature type="compositionally biased region" description="Basic residues" evidence="13">
    <location>
        <begin position="1"/>
        <end position="11"/>
    </location>
</feature>
<feature type="region of interest" description="Disordered" evidence="13">
    <location>
        <begin position="266"/>
        <end position="324"/>
    </location>
</feature>
<dbReference type="InterPro" id="IPR015033">
    <property type="entry name" value="HBS1-like_N"/>
</dbReference>
<dbReference type="GO" id="GO:0003746">
    <property type="term" value="F:translation elongation factor activity"/>
    <property type="evidence" value="ECO:0007669"/>
    <property type="project" value="UniProtKB-KW"/>
</dbReference>
<dbReference type="OrthoDB" id="342024at2759"/>
<dbReference type="GO" id="GO:0006417">
    <property type="term" value="P:regulation of translation"/>
    <property type="evidence" value="ECO:0007669"/>
    <property type="project" value="UniProtKB-KW"/>
</dbReference>
<evidence type="ECO:0000256" key="9">
    <source>
        <dbReference type="ARBA" id="ARBA00023134"/>
    </source>
</evidence>
<dbReference type="PRINTS" id="PR00315">
    <property type="entry name" value="ELONGATNFCT"/>
</dbReference>
<evidence type="ECO:0000256" key="5">
    <source>
        <dbReference type="ARBA" id="ARBA00022768"/>
    </source>
</evidence>
<evidence type="ECO:0000256" key="3">
    <source>
        <dbReference type="ARBA" id="ARBA00022490"/>
    </source>
</evidence>
<comment type="catalytic activity">
    <reaction evidence="10">
        <text>GTP + H2O = GDP + phosphate + H(+)</text>
        <dbReference type="Rhea" id="RHEA:19669"/>
        <dbReference type="ChEBI" id="CHEBI:15377"/>
        <dbReference type="ChEBI" id="CHEBI:15378"/>
        <dbReference type="ChEBI" id="CHEBI:37565"/>
        <dbReference type="ChEBI" id="CHEBI:43474"/>
        <dbReference type="ChEBI" id="CHEBI:58189"/>
    </reaction>
    <physiologicalReaction direction="left-to-right" evidence="10">
        <dbReference type="Rhea" id="RHEA:19670"/>
    </physiologicalReaction>
</comment>
<evidence type="ECO:0000256" key="6">
    <source>
        <dbReference type="ARBA" id="ARBA00022801"/>
    </source>
</evidence>
<dbReference type="GO" id="GO:1990533">
    <property type="term" value="C:Dom34-Hbs1 complex"/>
    <property type="evidence" value="ECO:0007669"/>
    <property type="project" value="UniProtKB-ARBA"/>
</dbReference>
<dbReference type="Pfam" id="PF03143">
    <property type="entry name" value="GTP_EFTU_D3"/>
    <property type="match status" value="1"/>
</dbReference>
<keyword evidence="16" id="KW-1185">Reference proteome</keyword>
<dbReference type="SUPFAM" id="SSF50465">
    <property type="entry name" value="EF-Tu/eEF-1alpha/eIF2-gamma C-terminal domain"/>
    <property type="match status" value="1"/>
</dbReference>
<dbReference type="EMBL" id="MU001900">
    <property type="protein sequence ID" value="KAF2794173.1"/>
    <property type="molecule type" value="Genomic_DNA"/>
</dbReference>
<keyword evidence="9" id="KW-0342">GTP-binding</keyword>
<dbReference type="PROSITE" id="PS00301">
    <property type="entry name" value="G_TR_1"/>
    <property type="match status" value="1"/>
</dbReference>
<feature type="compositionally biased region" description="Low complexity" evidence="13">
    <location>
        <begin position="87"/>
        <end position="97"/>
    </location>
</feature>
<dbReference type="GO" id="GO:0003924">
    <property type="term" value="F:GTPase activity"/>
    <property type="evidence" value="ECO:0007669"/>
    <property type="project" value="InterPro"/>
</dbReference>
<comment type="similarity">
    <text evidence="2">Belongs to the TRAFAC class translation factor GTPase superfamily. Classic translation factor GTPase family. EF-Tu/EF-1A subfamily.</text>
</comment>
<reference evidence="15" key="1">
    <citation type="journal article" date="2020" name="Stud. Mycol.">
        <title>101 Dothideomycetes genomes: a test case for predicting lifestyles and emergence of pathogens.</title>
        <authorList>
            <person name="Haridas S."/>
            <person name="Albert R."/>
            <person name="Binder M."/>
            <person name="Bloem J."/>
            <person name="Labutti K."/>
            <person name="Salamov A."/>
            <person name="Andreopoulos B."/>
            <person name="Baker S."/>
            <person name="Barry K."/>
            <person name="Bills G."/>
            <person name="Bluhm B."/>
            <person name="Cannon C."/>
            <person name="Castanera R."/>
            <person name="Culley D."/>
            <person name="Daum C."/>
            <person name="Ezra D."/>
            <person name="Gonzalez J."/>
            <person name="Henrissat B."/>
            <person name="Kuo A."/>
            <person name="Liang C."/>
            <person name="Lipzen A."/>
            <person name="Lutzoni F."/>
            <person name="Magnuson J."/>
            <person name="Mondo S."/>
            <person name="Nolan M."/>
            <person name="Ohm R."/>
            <person name="Pangilinan J."/>
            <person name="Park H.-J."/>
            <person name="Ramirez L."/>
            <person name="Alfaro M."/>
            <person name="Sun H."/>
            <person name="Tritt A."/>
            <person name="Yoshinaga Y."/>
            <person name="Zwiers L.-H."/>
            <person name="Turgeon B."/>
            <person name="Goodwin S."/>
            <person name="Spatafora J."/>
            <person name="Crous P."/>
            <person name="Grigoriev I."/>
        </authorList>
    </citation>
    <scope>NUCLEOTIDE SEQUENCE</scope>
    <source>
        <strain evidence="15">CBS 109.77</strain>
    </source>
</reference>
<evidence type="ECO:0000256" key="1">
    <source>
        <dbReference type="ARBA" id="ARBA00004496"/>
    </source>
</evidence>
<evidence type="ECO:0000259" key="14">
    <source>
        <dbReference type="PROSITE" id="PS51722"/>
    </source>
</evidence>
<dbReference type="Pfam" id="PF00009">
    <property type="entry name" value="GTP_EFTU"/>
    <property type="match status" value="1"/>
</dbReference>
<keyword evidence="4" id="KW-0547">Nucleotide-binding</keyword>
<comment type="subcellular location">
    <subcellularLocation>
        <location evidence="1">Cytoplasm</location>
    </subcellularLocation>
</comment>
<dbReference type="AlphaFoldDB" id="A0A6A6XDR5"/>
<dbReference type="CDD" id="cd01883">
    <property type="entry name" value="EF1_alpha"/>
    <property type="match status" value="1"/>
</dbReference>
<accession>A0A6A6XDR5</accession>
<keyword evidence="3" id="KW-0963">Cytoplasm</keyword>
<evidence type="ECO:0000256" key="10">
    <source>
        <dbReference type="ARBA" id="ARBA00049117"/>
    </source>
</evidence>
<feature type="region of interest" description="Disordered" evidence="13">
    <location>
        <begin position="1"/>
        <end position="40"/>
    </location>
</feature>
<dbReference type="InterPro" id="IPR004160">
    <property type="entry name" value="Transl_elong_EFTu/EF1A_C"/>
</dbReference>